<feature type="binding site" evidence="11">
    <location>
        <position position="49"/>
    </location>
    <ligand>
        <name>Mg(2+)</name>
        <dbReference type="ChEBI" id="CHEBI:18420"/>
    </ligand>
</feature>
<evidence type="ECO:0000256" key="5">
    <source>
        <dbReference type="ARBA" id="ARBA00022679"/>
    </source>
</evidence>
<feature type="binding site" evidence="11">
    <location>
        <position position="173"/>
    </location>
    <ligand>
        <name>substrate</name>
    </ligand>
</feature>
<keyword evidence="4 11" id="KW-0028">Amino-acid biosynthesis</keyword>
<dbReference type="InterPro" id="IPR027417">
    <property type="entry name" value="P-loop_NTPase"/>
</dbReference>
<comment type="caution">
    <text evidence="12">The sequence shown here is derived from an EMBL/GenBank/DDBJ whole genome shotgun (WGS) entry which is preliminary data.</text>
</comment>
<dbReference type="RefSeq" id="WP_020885456.1">
    <property type="nucleotide sequence ID" value="NZ_ATHI01000011.1"/>
</dbReference>
<keyword evidence="7 11" id="KW-0418">Kinase</keyword>
<keyword evidence="3 11" id="KW-0963">Cytoplasm</keyword>
<evidence type="ECO:0000256" key="1">
    <source>
        <dbReference type="ARBA" id="ARBA00004842"/>
    </source>
</evidence>
<accession>S7TB75</accession>
<keyword evidence="11" id="KW-0479">Metal-binding</keyword>
<dbReference type="InterPro" id="IPR023000">
    <property type="entry name" value="Shikimate_kinase_CS"/>
</dbReference>
<feature type="binding site" evidence="11">
    <location>
        <position position="91"/>
    </location>
    <ligand>
        <name>substrate</name>
    </ligand>
</feature>
<evidence type="ECO:0000313" key="12">
    <source>
        <dbReference type="EMBL" id="EPR34402.1"/>
    </source>
</evidence>
<evidence type="ECO:0000256" key="3">
    <source>
        <dbReference type="ARBA" id="ARBA00022490"/>
    </source>
</evidence>
<keyword evidence="5 11" id="KW-0808">Transferase</keyword>
<dbReference type="Proteomes" id="UP000014975">
    <property type="component" value="Unassembled WGS sequence"/>
</dbReference>
<feature type="binding site" evidence="11">
    <location>
        <position position="154"/>
    </location>
    <ligand>
        <name>ATP</name>
        <dbReference type="ChEBI" id="CHEBI:30616"/>
    </ligand>
</feature>
<dbReference type="STRING" id="1121439.dsat_0050"/>
<dbReference type="AlphaFoldDB" id="S7TB75"/>
<keyword evidence="8 11" id="KW-0067">ATP-binding</keyword>
<dbReference type="UniPathway" id="UPA00053">
    <property type="reaction ID" value="UER00088"/>
</dbReference>
<organism evidence="12 13">
    <name type="scientific">Alkalidesulfovibrio alkalitolerans DSM 16529</name>
    <dbReference type="NCBI Taxonomy" id="1121439"/>
    <lineage>
        <taxon>Bacteria</taxon>
        <taxon>Pseudomonadati</taxon>
        <taxon>Thermodesulfobacteriota</taxon>
        <taxon>Desulfovibrionia</taxon>
        <taxon>Desulfovibrionales</taxon>
        <taxon>Desulfovibrionaceae</taxon>
        <taxon>Alkalidesulfovibrio</taxon>
    </lineage>
</organism>
<comment type="similarity">
    <text evidence="11">Belongs to the shikimate kinase family.</text>
</comment>
<comment type="catalytic activity">
    <reaction evidence="10 11">
        <text>shikimate + ATP = 3-phosphoshikimate + ADP + H(+)</text>
        <dbReference type="Rhea" id="RHEA:13121"/>
        <dbReference type="ChEBI" id="CHEBI:15378"/>
        <dbReference type="ChEBI" id="CHEBI:30616"/>
        <dbReference type="ChEBI" id="CHEBI:36208"/>
        <dbReference type="ChEBI" id="CHEBI:145989"/>
        <dbReference type="ChEBI" id="CHEBI:456216"/>
        <dbReference type="EC" id="2.7.1.71"/>
    </reaction>
</comment>
<feature type="binding site" evidence="11">
    <location>
        <position position="113"/>
    </location>
    <ligand>
        <name>substrate</name>
    </ligand>
</feature>
<dbReference type="GO" id="GO:0000287">
    <property type="term" value="F:magnesium ion binding"/>
    <property type="evidence" value="ECO:0007669"/>
    <property type="project" value="UniProtKB-UniRule"/>
</dbReference>
<dbReference type="GO" id="GO:0008652">
    <property type="term" value="P:amino acid biosynthetic process"/>
    <property type="evidence" value="ECO:0007669"/>
    <property type="project" value="UniProtKB-KW"/>
</dbReference>
<dbReference type="eggNOG" id="COG0703">
    <property type="taxonomic scope" value="Bacteria"/>
</dbReference>
<evidence type="ECO:0000256" key="6">
    <source>
        <dbReference type="ARBA" id="ARBA00022741"/>
    </source>
</evidence>
<evidence type="ECO:0000256" key="8">
    <source>
        <dbReference type="ARBA" id="ARBA00022840"/>
    </source>
</evidence>
<comment type="caution">
    <text evidence="11">Lacks conserved residue(s) required for the propagation of feature annotation.</text>
</comment>
<dbReference type="OrthoDB" id="9800332at2"/>
<dbReference type="GO" id="GO:0005829">
    <property type="term" value="C:cytosol"/>
    <property type="evidence" value="ECO:0007669"/>
    <property type="project" value="TreeGrafter"/>
</dbReference>
<keyword evidence="11" id="KW-0460">Magnesium</keyword>
<comment type="cofactor">
    <cofactor evidence="11">
        <name>Mg(2+)</name>
        <dbReference type="ChEBI" id="CHEBI:18420"/>
    </cofactor>
    <text evidence="11">Binds 1 Mg(2+) ion per subunit.</text>
</comment>
<dbReference type="PRINTS" id="PR01100">
    <property type="entry name" value="SHIKIMTKNASE"/>
</dbReference>
<comment type="subunit">
    <text evidence="11">Monomer.</text>
</comment>
<dbReference type="PATRIC" id="fig|1121439.3.peg.1263"/>
<dbReference type="CDD" id="cd00464">
    <property type="entry name" value="SK"/>
    <property type="match status" value="1"/>
</dbReference>
<gene>
    <name evidence="11" type="primary">aroK</name>
    <name evidence="12" type="ORF">dsat_0050</name>
</gene>
<comment type="function">
    <text evidence="11">Catalyzes the specific phosphorylation of the 3-hydroxyl group of shikimic acid using ATP as a cosubstrate.</text>
</comment>
<name>S7TB75_9BACT</name>
<dbReference type="PROSITE" id="PS01128">
    <property type="entry name" value="SHIKIMATE_KINASE"/>
    <property type="match status" value="1"/>
</dbReference>
<dbReference type="EMBL" id="ATHI01000011">
    <property type="protein sequence ID" value="EPR34402.1"/>
    <property type="molecule type" value="Genomic_DNA"/>
</dbReference>
<feature type="binding site" evidence="11">
    <location>
        <position position="67"/>
    </location>
    <ligand>
        <name>substrate</name>
    </ligand>
</feature>
<evidence type="ECO:0000256" key="4">
    <source>
        <dbReference type="ARBA" id="ARBA00022605"/>
    </source>
</evidence>
<sequence length="209" mass="22687">MNKTPKDAIKLRHDVAEADLTRTYGRSDCGPVAAPRNIYLVGPRGSGKTTVGRLAAERLGLRFVDADEALVQSLGQSIADYVAAHGWEAFREREHETLARIAASHGQVVATGGGVVLRADNRELMAKSGAVYYLMADPGLLFTRLSHDPGTEQRPALTDLPLREEIGRTLAEREPLYMAVAGFVLQAGGTPEEIAADLVEKLDLFHMRP</sequence>
<dbReference type="GO" id="GO:0009073">
    <property type="term" value="P:aromatic amino acid family biosynthetic process"/>
    <property type="evidence" value="ECO:0007669"/>
    <property type="project" value="UniProtKB-KW"/>
</dbReference>
<dbReference type="SUPFAM" id="SSF52540">
    <property type="entry name" value="P-loop containing nucleoside triphosphate hydrolases"/>
    <property type="match status" value="1"/>
</dbReference>
<dbReference type="GO" id="GO:0004765">
    <property type="term" value="F:shikimate kinase activity"/>
    <property type="evidence" value="ECO:0007669"/>
    <property type="project" value="UniProtKB-UniRule"/>
</dbReference>
<keyword evidence="13" id="KW-1185">Reference proteome</keyword>
<evidence type="ECO:0000256" key="11">
    <source>
        <dbReference type="HAMAP-Rule" id="MF_00109"/>
    </source>
</evidence>
<evidence type="ECO:0000256" key="9">
    <source>
        <dbReference type="ARBA" id="ARBA00023141"/>
    </source>
</evidence>
<evidence type="ECO:0000256" key="7">
    <source>
        <dbReference type="ARBA" id="ARBA00022777"/>
    </source>
</evidence>
<dbReference type="InterPro" id="IPR031322">
    <property type="entry name" value="Shikimate/glucono_kinase"/>
</dbReference>
<dbReference type="HAMAP" id="MF_00109">
    <property type="entry name" value="Shikimate_kinase"/>
    <property type="match status" value="1"/>
</dbReference>
<dbReference type="GO" id="GO:0009423">
    <property type="term" value="P:chorismate biosynthetic process"/>
    <property type="evidence" value="ECO:0007669"/>
    <property type="project" value="UniProtKB-UniRule"/>
</dbReference>
<dbReference type="PANTHER" id="PTHR21087:SF21">
    <property type="entry name" value="SHIKIMATE KINASE 2"/>
    <property type="match status" value="1"/>
</dbReference>
<dbReference type="InterPro" id="IPR000623">
    <property type="entry name" value="Shikimate_kinase/TSH1"/>
</dbReference>
<protein>
    <recommendedName>
        <fullName evidence="2 11">Shikimate kinase</fullName>
        <shortName evidence="11">SK</shortName>
        <ecNumber evidence="2 11">2.7.1.71</ecNumber>
    </recommendedName>
</protein>
<reference evidence="12 13" key="1">
    <citation type="journal article" date="2013" name="Genome Announc.">
        <title>Draft genome sequences for three mercury-methylating, sulfate-reducing bacteria.</title>
        <authorList>
            <person name="Brown S.D."/>
            <person name="Hurt R.A.Jr."/>
            <person name="Gilmour C.C."/>
            <person name="Elias D.A."/>
        </authorList>
    </citation>
    <scope>NUCLEOTIDE SEQUENCE [LARGE SCALE GENOMIC DNA]</scope>
    <source>
        <strain evidence="12 13">DSM 16529</strain>
    </source>
</reference>
<dbReference type="NCBIfam" id="NF002988">
    <property type="entry name" value="PRK03731.1"/>
    <property type="match status" value="1"/>
</dbReference>
<proteinExistence type="inferred from homology"/>
<dbReference type="EC" id="2.7.1.71" evidence="2 11"/>
<dbReference type="Pfam" id="PF01202">
    <property type="entry name" value="SKI"/>
    <property type="match status" value="1"/>
</dbReference>
<comment type="subcellular location">
    <subcellularLocation>
        <location evidence="11">Cytoplasm</location>
    </subcellularLocation>
</comment>
<dbReference type="PANTHER" id="PTHR21087">
    <property type="entry name" value="SHIKIMATE KINASE"/>
    <property type="match status" value="1"/>
</dbReference>
<evidence type="ECO:0000313" key="13">
    <source>
        <dbReference type="Proteomes" id="UP000014975"/>
    </source>
</evidence>
<comment type="pathway">
    <text evidence="1 11">Metabolic intermediate biosynthesis; chorismate biosynthesis; chorismate from D-erythrose 4-phosphate and phosphoenolpyruvate: step 5/7.</text>
</comment>
<evidence type="ECO:0000256" key="10">
    <source>
        <dbReference type="ARBA" id="ARBA00048567"/>
    </source>
</evidence>
<dbReference type="Gene3D" id="3.40.50.300">
    <property type="entry name" value="P-loop containing nucleotide triphosphate hydrolases"/>
    <property type="match status" value="1"/>
</dbReference>
<evidence type="ECO:0000256" key="2">
    <source>
        <dbReference type="ARBA" id="ARBA00012154"/>
    </source>
</evidence>
<feature type="binding site" evidence="11">
    <location>
        <begin position="45"/>
        <end position="50"/>
    </location>
    <ligand>
        <name>ATP</name>
        <dbReference type="ChEBI" id="CHEBI:30616"/>
    </ligand>
</feature>
<dbReference type="GO" id="GO:0005524">
    <property type="term" value="F:ATP binding"/>
    <property type="evidence" value="ECO:0007669"/>
    <property type="project" value="UniProtKB-UniRule"/>
</dbReference>
<keyword evidence="9 11" id="KW-0057">Aromatic amino acid biosynthesis</keyword>
<keyword evidence="6 11" id="KW-0547">Nucleotide-binding</keyword>